<dbReference type="Proteomes" id="UP000320231">
    <property type="component" value="Chromosome"/>
</dbReference>
<reference evidence="2" key="2">
    <citation type="submission" date="2018-06" db="EMBL/GenBank/DDBJ databases">
        <title>Whole genome sequencing of four bacterial strains from South Shetland trench revealing bio-synthetic gene clusters.</title>
        <authorList>
            <person name="Abdel-Mageed W.M."/>
            <person name="Lehri B."/>
            <person name="Jarmusch S.A."/>
            <person name="Miranda K."/>
            <person name="Goodfellow M."/>
            <person name="Jaspars M."/>
            <person name="Karlyshev A.V."/>
        </authorList>
    </citation>
    <scope>NUCLEOTIDE SEQUENCE [LARGE SCALE GENOMIC DNA]</scope>
    <source>
        <strain evidence="2">SST4</strain>
    </source>
</reference>
<reference evidence="3" key="1">
    <citation type="submission" date="2018-06" db="EMBL/GenBank/DDBJ databases">
        <title>Whole genome sequencing of four bacterial strains from South Shetland trench revealing bio-synthetic gene clusters.</title>
        <authorList>
            <person name="Abdel-Mageed W.M."/>
            <person name="Lehri B."/>
            <person name="Jarmusch S."/>
            <person name="Miranda K."/>
            <person name="Goodfellow M."/>
            <person name="Jaspars M."/>
            <person name="Karlyshev A.V."/>
        </authorList>
    </citation>
    <scope>NUCLEOTIDE SEQUENCE [LARGE SCALE GENOMIC DNA]</scope>
    <source>
        <strain evidence="3">SST4</strain>
    </source>
</reference>
<dbReference type="KEGG" id="hsr:HSBAA_46780"/>
<dbReference type="RefSeq" id="WP_113269902.1">
    <property type="nucleotide sequence ID" value="NZ_QNTU01000007.1"/>
</dbReference>
<dbReference type="EMBL" id="QNTU01000007">
    <property type="protein sequence ID" value="RBI66835.1"/>
    <property type="molecule type" value="Genomic_DNA"/>
</dbReference>
<organism evidence="2 3">
    <name type="scientific">Vreelandella sulfidaeris</name>
    <dbReference type="NCBI Taxonomy" id="115553"/>
    <lineage>
        <taxon>Bacteria</taxon>
        <taxon>Pseudomonadati</taxon>
        <taxon>Pseudomonadota</taxon>
        <taxon>Gammaproteobacteria</taxon>
        <taxon>Oceanospirillales</taxon>
        <taxon>Halomonadaceae</taxon>
        <taxon>Vreelandella</taxon>
    </lineage>
</organism>
<dbReference type="EMBL" id="AP019514">
    <property type="protein sequence ID" value="BBI63372.1"/>
    <property type="molecule type" value="Genomic_DNA"/>
</dbReference>
<dbReference type="Proteomes" id="UP000252204">
    <property type="component" value="Unassembled WGS sequence"/>
</dbReference>
<keyword evidence="3" id="KW-1185">Reference proteome</keyword>
<accession>A0A365TLU3</accession>
<name>A0A365TLU3_9GAMM</name>
<sequence>MNNVSLETKRRYYAKVRRSNYQASMALEGISVDSQAPKANKADVLAKYQKHKIR</sequence>
<proteinExistence type="predicted"/>
<protein>
    <submittedName>
        <fullName evidence="2">DUF2559 domain-containing protein</fullName>
    </submittedName>
</protein>
<dbReference type="AlphaFoldDB" id="A0A365TLU3"/>
<reference evidence="1 4" key="3">
    <citation type="journal article" date="2019" name="Microbiol. Resour. Announc.">
        <title>Complete Genome Sequence of Halomonas sulfidaeris Strain Esulfide1 Isolated from a Metal Sulfide Rock at a Depth of 2,200 Meters, Obtained Using Nanopore Sequencing.</title>
        <authorList>
            <person name="Saito M."/>
            <person name="Nishigata A."/>
            <person name="Galipon J."/>
            <person name="Arakawa K."/>
        </authorList>
    </citation>
    <scope>NUCLEOTIDE SEQUENCE [LARGE SCALE GENOMIC DNA]</scope>
    <source>
        <strain evidence="1 4">ATCC BAA-803</strain>
    </source>
</reference>
<evidence type="ECO:0000313" key="2">
    <source>
        <dbReference type="EMBL" id="RBI66835.1"/>
    </source>
</evidence>
<dbReference type="InterPro" id="IPR022541">
    <property type="entry name" value="YhfG"/>
</dbReference>
<gene>
    <name evidence="2" type="ORF">DQ400_11525</name>
    <name evidence="1" type="ORF">HSBAA_46780</name>
</gene>
<evidence type="ECO:0000313" key="1">
    <source>
        <dbReference type="EMBL" id="BBI63372.1"/>
    </source>
</evidence>
<dbReference type="Pfam" id="PF10832">
    <property type="entry name" value="YhfG"/>
    <property type="match status" value="1"/>
</dbReference>
<dbReference type="OrthoDB" id="6079489at2"/>
<evidence type="ECO:0000313" key="3">
    <source>
        <dbReference type="Proteomes" id="UP000252204"/>
    </source>
</evidence>
<evidence type="ECO:0000313" key="4">
    <source>
        <dbReference type="Proteomes" id="UP000320231"/>
    </source>
</evidence>